<dbReference type="Gene3D" id="2.60.40.1120">
    <property type="entry name" value="Carboxypeptidase-like, regulatory domain"/>
    <property type="match status" value="1"/>
</dbReference>
<keyword evidence="6" id="KW-0798">TonB box</keyword>
<keyword evidence="4" id="KW-0812">Transmembrane</keyword>
<keyword evidence="3" id="KW-1134">Transmembrane beta strand</keyword>
<sequence length="921" mass="101313">MPRPPPAPFIPRAALFLCFIAHAALAQGVVPSAPQVVEFDIQTTDAGLSISESPHPGEDAGTVELIPPTLVTHSPARHPEGLEDTTTAVPLELLVDEQGAVSEARVTESLDPRFSAAALSAAQGLRFSPARLRERPVAVRMRFVYYFQGRAQAPPRAWIHGHVRARGSRRPLLDATLHISGQSLPISPDAQGDFELPLPTGPHTIEVRAPGYKPTTFQETLTDGQRLTVIYRLEPLRLNPYETLVRDERPRTEVTRITLHEQEIREVPGTQGDPFRVVMLMPGVGGLASGLGHPVIRGGQPASTGFFLDGVRVPTLYHLFVGPAVVQPEFIDTLDFHPGAPPVQYGRLLGGVVEGRVSRPREDRLHVSAALDFINSSLLVEVPIASTGTHVTLAGRVSYTGLLLTLASKVAAQKGAESIDARFWDYQARIEQRVGDGRLRLLALGSSDTLAERAPTQPQRVPGLDIPQDPIDGVGVLSRFHRMDLRGTHPLAGGELEVGLTAGLDALSFTWERGPPRVPIGEYTLREQSLAGRLRWTRELGQTLRLALGGDLEHRRATVVARGNGAPVGSTYFDDDDPLTRPTSEARLSSAFAEVRWAPSPDWMVVPGVRVDAYQLLGEVTHTTLEPRLAVRHALTQTLVLKAGAGLFHQAPTVLVHMPVMDTSALRHGLQEALQFDVGAEWKPHEAWEFNADVFYNPLLRSVEFDVRQALNLRRRGVTAEPPPTASGEAYGFELMARHPLGGNWFGWASYSFLQSRRRLRIDRYDDQNQRVASEEATVPFAFEQAHVFNAALSYKFDGGYTVGAVLHFNTGRPETGELTPHPMRAGLDDEGQPKWVRQDRDKVGRLPSYWRVDLRAAKAWALDDLTLELSLDLLNASLQQEVLFYEYVSEQTAPESPPTLRRAPRGFPVILPMLGLKGTY</sequence>
<accession>A0ABX7NFM6</accession>
<dbReference type="InterPro" id="IPR000531">
    <property type="entry name" value="Beta-barrel_TonB"/>
</dbReference>
<dbReference type="InterPro" id="IPR039426">
    <property type="entry name" value="TonB-dep_rcpt-like"/>
</dbReference>
<keyword evidence="2" id="KW-0813">Transport</keyword>
<evidence type="ECO:0000313" key="14">
    <source>
        <dbReference type="Proteomes" id="UP000663090"/>
    </source>
</evidence>
<dbReference type="Pfam" id="PF13620">
    <property type="entry name" value="CarboxypepD_reg"/>
    <property type="match status" value="1"/>
</dbReference>
<evidence type="ECO:0000256" key="6">
    <source>
        <dbReference type="ARBA" id="ARBA00023077"/>
    </source>
</evidence>
<proteinExistence type="predicted"/>
<feature type="signal peptide" evidence="10">
    <location>
        <begin position="1"/>
        <end position="26"/>
    </location>
</feature>
<keyword evidence="9" id="KW-0998">Cell outer membrane</keyword>
<dbReference type="EMBL" id="CP071091">
    <property type="protein sequence ID" value="QSQ17622.1"/>
    <property type="molecule type" value="Genomic_DNA"/>
</dbReference>
<dbReference type="Gene3D" id="3.30.1150.10">
    <property type="match status" value="1"/>
</dbReference>
<dbReference type="SUPFAM" id="SSF49464">
    <property type="entry name" value="Carboxypeptidase regulatory domain-like"/>
    <property type="match status" value="1"/>
</dbReference>
<evidence type="ECO:0000256" key="4">
    <source>
        <dbReference type="ARBA" id="ARBA00022692"/>
    </source>
</evidence>
<evidence type="ECO:0000256" key="3">
    <source>
        <dbReference type="ARBA" id="ARBA00022452"/>
    </source>
</evidence>
<feature type="chain" id="PRO_5045265766" evidence="10">
    <location>
        <begin position="27"/>
        <end position="921"/>
    </location>
</feature>
<dbReference type="SUPFAM" id="SSF56935">
    <property type="entry name" value="Porins"/>
    <property type="match status" value="1"/>
</dbReference>
<dbReference type="PANTHER" id="PTHR30069">
    <property type="entry name" value="TONB-DEPENDENT OUTER MEMBRANE RECEPTOR"/>
    <property type="match status" value="1"/>
</dbReference>
<evidence type="ECO:0000256" key="5">
    <source>
        <dbReference type="ARBA" id="ARBA00022729"/>
    </source>
</evidence>
<organism evidence="13 14">
    <name type="scientific">Myxococcus landrumensis</name>
    <dbReference type="NCBI Taxonomy" id="2813577"/>
    <lineage>
        <taxon>Bacteria</taxon>
        <taxon>Pseudomonadati</taxon>
        <taxon>Myxococcota</taxon>
        <taxon>Myxococcia</taxon>
        <taxon>Myxococcales</taxon>
        <taxon>Cystobacterineae</taxon>
        <taxon>Myxococcaceae</taxon>
        <taxon>Myxococcus</taxon>
    </lineage>
</organism>
<feature type="domain" description="TonB C-terminal" evidence="12">
    <location>
        <begin position="89"/>
        <end position="145"/>
    </location>
</feature>
<dbReference type="InterPro" id="IPR008969">
    <property type="entry name" value="CarboxyPept-like_regulatory"/>
</dbReference>
<keyword evidence="5 10" id="KW-0732">Signal</keyword>
<dbReference type="Pfam" id="PF03544">
    <property type="entry name" value="TonB_C"/>
    <property type="match status" value="1"/>
</dbReference>
<evidence type="ECO:0000313" key="13">
    <source>
        <dbReference type="EMBL" id="QSQ17622.1"/>
    </source>
</evidence>
<feature type="domain" description="TonB-dependent receptor-like beta-barrel" evidence="11">
    <location>
        <begin position="530"/>
        <end position="871"/>
    </location>
</feature>
<dbReference type="SUPFAM" id="SSF74653">
    <property type="entry name" value="TolA/TonB C-terminal domain"/>
    <property type="match status" value="1"/>
</dbReference>
<evidence type="ECO:0000256" key="1">
    <source>
        <dbReference type="ARBA" id="ARBA00004571"/>
    </source>
</evidence>
<evidence type="ECO:0000256" key="9">
    <source>
        <dbReference type="ARBA" id="ARBA00023237"/>
    </source>
</evidence>
<evidence type="ECO:0000256" key="7">
    <source>
        <dbReference type="ARBA" id="ARBA00023136"/>
    </source>
</evidence>
<dbReference type="InterPro" id="IPR036942">
    <property type="entry name" value="Beta-barrel_TonB_sf"/>
</dbReference>
<comment type="subcellular location">
    <subcellularLocation>
        <location evidence="1">Cell outer membrane</location>
        <topology evidence="1">Multi-pass membrane protein</topology>
    </subcellularLocation>
</comment>
<name>A0ABX7NFM6_9BACT</name>
<dbReference type="InterPro" id="IPR037682">
    <property type="entry name" value="TonB_C"/>
</dbReference>
<dbReference type="PANTHER" id="PTHR30069:SF29">
    <property type="entry name" value="HEMOGLOBIN AND HEMOGLOBIN-HAPTOGLOBIN-BINDING PROTEIN 1-RELATED"/>
    <property type="match status" value="1"/>
</dbReference>
<dbReference type="Pfam" id="PF00593">
    <property type="entry name" value="TonB_dep_Rec_b-barrel"/>
    <property type="match status" value="1"/>
</dbReference>
<evidence type="ECO:0000259" key="11">
    <source>
        <dbReference type="Pfam" id="PF00593"/>
    </source>
</evidence>
<evidence type="ECO:0000256" key="8">
    <source>
        <dbReference type="ARBA" id="ARBA00023170"/>
    </source>
</evidence>
<keyword evidence="8 13" id="KW-0675">Receptor</keyword>
<keyword evidence="7" id="KW-0472">Membrane</keyword>
<keyword evidence="14" id="KW-1185">Reference proteome</keyword>
<reference evidence="13 14" key="1">
    <citation type="submission" date="2021-02" db="EMBL/GenBank/DDBJ databases">
        <title>De Novo genome assembly of isolated myxobacteria.</title>
        <authorList>
            <person name="Stevens D.C."/>
        </authorList>
    </citation>
    <scope>NUCLEOTIDE SEQUENCE [LARGE SCALE GENOMIC DNA]</scope>
    <source>
        <strain evidence="13 14">SCHIC003</strain>
    </source>
</reference>
<gene>
    <name evidence="13" type="ORF">JY572_16945</name>
</gene>
<evidence type="ECO:0000259" key="12">
    <source>
        <dbReference type="Pfam" id="PF03544"/>
    </source>
</evidence>
<dbReference type="Gene3D" id="2.40.170.20">
    <property type="entry name" value="TonB-dependent receptor, beta-barrel domain"/>
    <property type="match status" value="1"/>
</dbReference>
<dbReference type="Proteomes" id="UP000663090">
    <property type="component" value="Chromosome"/>
</dbReference>
<evidence type="ECO:0000256" key="10">
    <source>
        <dbReference type="SAM" id="SignalP"/>
    </source>
</evidence>
<protein>
    <submittedName>
        <fullName evidence="13">TonB-dependent receptor</fullName>
    </submittedName>
</protein>
<evidence type="ECO:0000256" key="2">
    <source>
        <dbReference type="ARBA" id="ARBA00022448"/>
    </source>
</evidence>